<dbReference type="RefSeq" id="WP_093252230.1">
    <property type="nucleotide sequence ID" value="NZ_FNQM01000004.1"/>
</dbReference>
<dbReference type="NCBIfam" id="TIGR01764">
    <property type="entry name" value="excise"/>
    <property type="match status" value="1"/>
</dbReference>
<evidence type="ECO:0000313" key="3">
    <source>
        <dbReference type="EMBL" id="SEA35338.1"/>
    </source>
</evidence>
<dbReference type="Proteomes" id="UP000198703">
    <property type="component" value="Unassembled WGS sequence"/>
</dbReference>
<dbReference type="InterPro" id="IPR010093">
    <property type="entry name" value="SinI_DNA-bd"/>
</dbReference>
<feature type="domain" description="PBP" evidence="1">
    <location>
        <begin position="85"/>
        <end position="263"/>
    </location>
</feature>
<keyword evidence="4" id="KW-1185">Reference proteome</keyword>
<dbReference type="STRING" id="89524.SAMN05444370_104230"/>
<protein>
    <submittedName>
        <fullName evidence="3">DNA binding domain-containing protein, excisionase family</fullName>
    </submittedName>
</protein>
<evidence type="ECO:0000259" key="2">
    <source>
        <dbReference type="Pfam" id="PF12728"/>
    </source>
</evidence>
<dbReference type="Pfam" id="PF12727">
    <property type="entry name" value="PBP_like"/>
    <property type="match status" value="1"/>
</dbReference>
<dbReference type="PANTHER" id="PTHR38431:SF1">
    <property type="entry name" value="BLL2305 PROTEIN"/>
    <property type="match status" value="1"/>
</dbReference>
<sequence>MEATPPEFLTTREVAALLRVRERKVYDMAAAGEIPCRRLTGKLLFPRAQIERWLGGGAAEARPAPAGAAVVAGSHDPLLEWAIRESGSGLATMFDGSLDGLDRLAEGAAVAAGLHVPEPDTGGWNVAAATGRLGASAAALIGWARRRRGLIFAAGRELGALRDVRGLRLARRQPAAGAALWLAGALEEAGLAGAVTWTEAVARTETEAAMMVAQGEADAAAGLEASARPFGLELLPLTEEAFDLAVERRAFFEPPLQTLLAFARTPAFAAKAAALGGYDLADLGSVRWNGP</sequence>
<dbReference type="InterPro" id="IPR041657">
    <property type="entry name" value="HTH_17"/>
</dbReference>
<dbReference type="GO" id="GO:0003677">
    <property type="term" value="F:DNA binding"/>
    <property type="evidence" value="ECO:0007669"/>
    <property type="project" value="InterPro"/>
</dbReference>
<dbReference type="EMBL" id="FNQM01000004">
    <property type="protein sequence ID" value="SEA35338.1"/>
    <property type="molecule type" value="Genomic_DNA"/>
</dbReference>
<accession>A0A1H4AHY5</accession>
<organism evidence="3 4">
    <name type="scientific">Rubrimonas cliftonensis</name>
    <dbReference type="NCBI Taxonomy" id="89524"/>
    <lineage>
        <taxon>Bacteria</taxon>
        <taxon>Pseudomonadati</taxon>
        <taxon>Pseudomonadota</taxon>
        <taxon>Alphaproteobacteria</taxon>
        <taxon>Rhodobacterales</taxon>
        <taxon>Paracoccaceae</taxon>
        <taxon>Rubrimonas</taxon>
    </lineage>
</organism>
<dbReference type="InterPro" id="IPR009061">
    <property type="entry name" value="DNA-bd_dom_put_sf"/>
</dbReference>
<name>A0A1H4AHY5_9RHOB</name>
<proteinExistence type="predicted"/>
<gene>
    <name evidence="3" type="ORF">SAMN05444370_104230</name>
</gene>
<reference evidence="3 4" key="1">
    <citation type="submission" date="2016-10" db="EMBL/GenBank/DDBJ databases">
        <authorList>
            <person name="de Groot N.N."/>
        </authorList>
    </citation>
    <scope>NUCLEOTIDE SEQUENCE [LARGE SCALE GENOMIC DNA]</scope>
    <source>
        <strain evidence="3 4">DSM 15345</strain>
    </source>
</reference>
<dbReference type="SUPFAM" id="SSF46955">
    <property type="entry name" value="Putative DNA-binding domain"/>
    <property type="match status" value="1"/>
</dbReference>
<dbReference type="InterPro" id="IPR024370">
    <property type="entry name" value="PBP_domain"/>
</dbReference>
<feature type="domain" description="Helix-turn-helix" evidence="2">
    <location>
        <begin position="8"/>
        <end position="54"/>
    </location>
</feature>
<evidence type="ECO:0000259" key="1">
    <source>
        <dbReference type="Pfam" id="PF12727"/>
    </source>
</evidence>
<dbReference type="PANTHER" id="PTHR38431">
    <property type="entry name" value="BLL2305 PROTEIN"/>
    <property type="match status" value="1"/>
</dbReference>
<dbReference type="AlphaFoldDB" id="A0A1H4AHY5"/>
<dbReference type="Pfam" id="PF12728">
    <property type="entry name" value="HTH_17"/>
    <property type="match status" value="1"/>
</dbReference>
<evidence type="ECO:0000313" key="4">
    <source>
        <dbReference type="Proteomes" id="UP000198703"/>
    </source>
</evidence>
<dbReference type="OrthoDB" id="9805928at2"/>